<proteinExistence type="predicted"/>
<evidence type="ECO:0000313" key="2">
    <source>
        <dbReference type="EMBL" id="KAG0458338.1"/>
    </source>
</evidence>
<dbReference type="Proteomes" id="UP000636800">
    <property type="component" value="Chromosome 12"/>
</dbReference>
<protein>
    <submittedName>
        <fullName evidence="2">Uncharacterized protein</fullName>
    </submittedName>
</protein>
<dbReference type="AlphaFoldDB" id="A0A835PSX4"/>
<dbReference type="EMBL" id="JADCNL010000012">
    <property type="protein sequence ID" value="KAG0458338.1"/>
    <property type="molecule type" value="Genomic_DNA"/>
</dbReference>
<reference evidence="4 5" key="1">
    <citation type="journal article" date="2020" name="Nat. Food">
        <title>A phased Vanilla planifolia genome enables genetic improvement of flavour and production.</title>
        <authorList>
            <person name="Hasing T."/>
            <person name="Tang H."/>
            <person name="Brym M."/>
            <person name="Khazi F."/>
            <person name="Huang T."/>
            <person name="Chambers A.H."/>
        </authorList>
    </citation>
    <scope>NUCLEOTIDE SEQUENCE [LARGE SCALE GENOMIC DNA]</scope>
    <source>
        <tissue evidence="2">Leaf</tissue>
    </source>
</reference>
<feature type="region of interest" description="Disordered" evidence="1">
    <location>
        <begin position="1"/>
        <end position="50"/>
    </location>
</feature>
<evidence type="ECO:0000313" key="4">
    <source>
        <dbReference type="Proteomes" id="UP000636800"/>
    </source>
</evidence>
<organism evidence="2 4">
    <name type="scientific">Vanilla planifolia</name>
    <name type="common">Vanilla</name>
    <dbReference type="NCBI Taxonomy" id="51239"/>
    <lineage>
        <taxon>Eukaryota</taxon>
        <taxon>Viridiplantae</taxon>
        <taxon>Streptophyta</taxon>
        <taxon>Embryophyta</taxon>
        <taxon>Tracheophyta</taxon>
        <taxon>Spermatophyta</taxon>
        <taxon>Magnoliopsida</taxon>
        <taxon>Liliopsida</taxon>
        <taxon>Asparagales</taxon>
        <taxon>Orchidaceae</taxon>
        <taxon>Vanilloideae</taxon>
        <taxon>Vanilleae</taxon>
        <taxon>Vanilla</taxon>
    </lineage>
</organism>
<sequence>MDSREPKRSEKHFSPCGSFRPLTAACRARPPPEPRTPPNQTGLGRRPDQR</sequence>
<name>A0A835PSX4_VANPL</name>
<keyword evidence="4" id="KW-1185">Reference proteome</keyword>
<dbReference type="EMBL" id="JADCNM010000012">
    <property type="protein sequence ID" value="KAG0460046.1"/>
    <property type="molecule type" value="Genomic_DNA"/>
</dbReference>
<feature type="compositionally biased region" description="Basic and acidic residues" evidence="1">
    <location>
        <begin position="1"/>
        <end position="13"/>
    </location>
</feature>
<accession>A0A835PSX4</accession>
<gene>
    <name evidence="3" type="ORF">HPP92_023174</name>
    <name evidence="2" type="ORF">HPP92_023495</name>
</gene>
<evidence type="ECO:0000313" key="5">
    <source>
        <dbReference type="Proteomes" id="UP000639772"/>
    </source>
</evidence>
<comment type="caution">
    <text evidence="2">The sequence shown here is derived from an EMBL/GenBank/DDBJ whole genome shotgun (WGS) entry which is preliminary data.</text>
</comment>
<dbReference type="Proteomes" id="UP000639772">
    <property type="component" value="Chromosome 12"/>
</dbReference>
<evidence type="ECO:0000256" key="1">
    <source>
        <dbReference type="SAM" id="MobiDB-lite"/>
    </source>
</evidence>
<evidence type="ECO:0000313" key="3">
    <source>
        <dbReference type="EMBL" id="KAG0460046.1"/>
    </source>
</evidence>